<evidence type="ECO:0000313" key="10">
    <source>
        <dbReference type="EMBL" id="TGN13984.1"/>
    </source>
</evidence>
<evidence type="ECO:0000256" key="1">
    <source>
        <dbReference type="ARBA" id="ARBA00002591"/>
    </source>
</evidence>
<feature type="transmembrane region" description="Helical" evidence="9">
    <location>
        <begin position="12"/>
        <end position="33"/>
    </location>
</feature>
<dbReference type="InterPro" id="IPR000527">
    <property type="entry name" value="Flag_Lring"/>
</dbReference>
<keyword evidence="9" id="KW-1133">Transmembrane helix</keyword>
<evidence type="ECO:0000313" key="11">
    <source>
        <dbReference type="Proteomes" id="UP000298264"/>
    </source>
</evidence>
<sequence length="245" mass="27558">MMIRILKFSFKISIQIMLFVVCSFVFSDFFGLFQTREEGEKSALYADSLWKDKDPYSYPKSVSPGTVVKVVLKTGFKVEYESEYKATFDNDIKTVPDKKLISDLPSYNTNSTFMRSKVGKSKTNAKVLGIMAVLVTGIDPGSGNLELEGSKTYNYGEERINLRLSGTISPEDLDKNRNISSDLVANFRLEFQGTLNPKELNSPNIQMKTITNPDGTTTRKAELSDLEKQEILLKTIKRVLGESNE</sequence>
<keyword evidence="9" id="KW-0812">Transmembrane</keyword>
<dbReference type="PANTHER" id="PTHR34933:SF1">
    <property type="entry name" value="FLAGELLAR L-RING PROTEIN"/>
    <property type="match status" value="1"/>
</dbReference>
<evidence type="ECO:0000256" key="3">
    <source>
        <dbReference type="ARBA" id="ARBA00004442"/>
    </source>
</evidence>
<dbReference type="GO" id="GO:0003774">
    <property type="term" value="F:cytoskeletal motor activity"/>
    <property type="evidence" value="ECO:0007669"/>
    <property type="project" value="InterPro"/>
</dbReference>
<dbReference type="OrthoDB" id="345063at2"/>
<comment type="similarity">
    <text evidence="4">Belongs to the FlgH family.</text>
</comment>
<keyword evidence="8" id="KW-0998">Cell outer membrane</keyword>
<proteinExistence type="inferred from homology"/>
<evidence type="ECO:0000256" key="2">
    <source>
        <dbReference type="ARBA" id="ARBA00004117"/>
    </source>
</evidence>
<accession>A0A4R9LUE4</accession>
<evidence type="ECO:0000256" key="4">
    <source>
        <dbReference type="ARBA" id="ARBA00006929"/>
    </source>
</evidence>
<dbReference type="EMBL" id="RQHV01000021">
    <property type="protein sequence ID" value="TGN13984.1"/>
    <property type="molecule type" value="Genomic_DNA"/>
</dbReference>
<gene>
    <name evidence="10" type="ORF">EHS11_03080</name>
</gene>
<evidence type="ECO:0000256" key="6">
    <source>
        <dbReference type="ARBA" id="ARBA00023136"/>
    </source>
</evidence>
<evidence type="ECO:0000256" key="5">
    <source>
        <dbReference type="ARBA" id="ARBA00022729"/>
    </source>
</evidence>
<keyword evidence="5" id="KW-0732">Signal</keyword>
<comment type="function">
    <text evidence="1">Assembles around the rod to form the L-ring and probably protects the motor/basal body from shearing forces during rotation.</text>
</comment>
<keyword evidence="10" id="KW-0282">Flagellum</keyword>
<dbReference type="Pfam" id="PF02107">
    <property type="entry name" value="FlgH"/>
    <property type="match status" value="1"/>
</dbReference>
<reference evidence="10" key="1">
    <citation type="journal article" date="2019" name="PLoS Negl. Trop. Dis.">
        <title>Revisiting the worldwide diversity of Leptospira species in the environment.</title>
        <authorList>
            <person name="Vincent A.T."/>
            <person name="Schiettekatte O."/>
            <person name="Bourhy P."/>
            <person name="Veyrier F.J."/>
            <person name="Picardeau M."/>
        </authorList>
    </citation>
    <scope>NUCLEOTIDE SEQUENCE [LARGE SCALE GENOMIC DNA]</scope>
    <source>
        <strain evidence="10">201400974</strain>
    </source>
</reference>
<name>A0A4R9LUE4_9LEPT</name>
<organism evidence="10 11">
    <name type="scientific">Leptospira ilyithenensis</name>
    <dbReference type="NCBI Taxonomy" id="2484901"/>
    <lineage>
        <taxon>Bacteria</taxon>
        <taxon>Pseudomonadati</taxon>
        <taxon>Spirochaetota</taxon>
        <taxon>Spirochaetia</taxon>
        <taxon>Leptospirales</taxon>
        <taxon>Leptospiraceae</taxon>
        <taxon>Leptospira</taxon>
    </lineage>
</organism>
<keyword evidence="10" id="KW-0969">Cilium</keyword>
<dbReference type="Proteomes" id="UP000298264">
    <property type="component" value="Unassembled WGS sequence"/>
</dbReference>
<dbReference type="GO" id="GO:0071973">
    <property type="term" value="P:bacterial-type flagellum-dependent cell motility"/>
    <property type="evidence" value="ECO:0007669"/>
    <property type="project" value="InterPro"/>
</dbReference>
<dbReference type="PANTHER" id="PTHR34933">
    <property type="entry name" value="FLAGELLAR L-RING PROTEIN"/>
    <property type="match status" value="1"/>
</dbReference>
<keyword evidence="7" id="KW-0975">Bacterial flagellum</keyword>
<dbReference type="GO" id="GO:0009427">
    <property type="term" value="C:bacterial-type flagellum basal body, distal rod, L ring"/>
    <property type="evidence" value="ECO:0007669"/>
    <property type="project" value="InterPro"/>
</dbReference>
<evidence type="ECO:0000256" key="9">
    <source>
        <dbReference type="SAM" id="Phobius"/>
    </source>
</evidence>
<evidence type="ECO:0000256" key="7">
    <source>
        <dbReference type="ARBA" id="ARBA00023143"/>
    </source>
</evidence>
<comment type="subcellular location">
    <subcellularLocation>
        <location evidence="2">Bacterial flagellum basal body</location>
    </subcellularLocation>
    <subcellularLocation>
        <location evidence="3">Cell outer membrane</location>
    </subcellularLocation>
</comment>
<keyword evidence="10" id="KW-0966">Cell projection</keyword>
<keyword evidence="11" id="KW-1185">Reference proteome</keyword>
<evidence type="ECO:0000256" key="8">
    <source>
        <dbReference type="ARBA" id="ARBA00023237"/>
    </source>
</evidence>
<comment type="caution">
    <text evidence="10">The sequence shown here is derived from an EMBL/GenBank/DDBJ whole genome shotgun (WGS) entry which is preliminary data.</text>
</comment>
<protein>
    <submittedName>
        <fullName evidence="10">Endoflagellar basal body L-ring protein</fullName>
    </submittedName>
</protein>
<keyword evidence="6 9" id="KW-0472">Membrane</keyword>
<dbReference type="AlphaFoldDB" id="A0A4R9LUE4"/>
<dbReference type="GO" id="GO:0009279">
    <property type="term" value="C:cell outer membrane"/>
    <property type="evidence" value="ECO:0007669"/>
    <property type="project" value="UniProtKB-SubCell"/>
</dbReference>
<dbReference type="RefSeq" id="WP_135762957.1">
    <property type="nucleotide sequence ID" value="NZ_RQHV01000021.1"/>
</dbReference>